<sequence length="167" mass="19562">MKGPEVSLKHLQRALTMELTTINTYLYQERQLDDWGIDRLAARMREETEEERGHASAFLTRLLFLDGEADMQKLDKVAKPESVRKIFETQLEMEREAQKYYAKAADECREAGDLGTFELFMRILKDEEEHIDFVEEQFDLMEMLGDQLYLARQVSSVSKDSEDEEVP</sequence>
<keyword evidence="5 7" id="KW-0479">Metal-binding</keyword>
<comment type="cofactor">
    <cofactor evidence="1">
        <name>heme b</name>
        <dbReference type="ChEBI" id="CHEBI:60344"/>
    </cofactor>
</comment>
<dbReference type="InterPro" id="IPR008331">
    <property type="entry name" value="Ferritin_DPS_dom"/>
</dbReference>
<feature type="binding site" evidence="8">
    <location>
        <position position="127"/>
    </location>
    <ligand>
        <name>Fe cation</name>
        <dbReference type="ChEBI" id="CHEBI:24875"/>
        <label>1</label>
    </ligand>
</feature>
<reference evidence="10 11" key="1">
    <citation type="submission" date="2018-07" db="EMBL/GenBank/DDBJ databases">
        <title>Rhodosalinus sp. strain E84T genomic sequence and assembly.</title>
        <authorList>
            <person name="Liu Z.-W."/>
            <person name="Lu D.-C."/>
        </authorList>
    </citation>
    <scope>NUCLEOTIDE SEQUENCE [LARGE SCALE GENOMIC DNA]</scope>
    <source>
        <strain evidence="10 11">E84</strain>
    </source>
</reference>
<dbReference type="Gene3D" id="1.20.1260.10">
    <property type="match status" value="1"/>
</dbReference>
<dbReference type="GO" id="GO:0006826">
    <property type="term" value="P:iron ion transport"/>
    <property type="evidence" value="ECO:0007669"/>
    <property type="project" value="InterPro"/>
</dbReference>
<dbReference type="SUPFAM" id="SSF47240">
    <property type="entry name" value="Ferritin-like"/>
    <property type="match status" value="1"/>
</dbReference>
<dbReference type="GO" id="GO:0008199">
    <property type="term" value="F:ferric iron binding"/>
    <property type="evidence" value="ECO:0007669"/>
    <property type="project" value="InterPro"/>
</dbReference>
<dbReference type="PANTHER" id="PTHR30295">
    <property type="entry name" value="BACTERIOFERRITIN"/>
    <property type="match status" value="1"/>
</dbReference>
<feature type="binding site" evidence="8">
    <location>
        <position position="51"/>
    </location>
    <ligand>
        <name>Fe cation</name>
        <dbReference type="ChEBI" id="CHEBI:24875"/>
        <label>1</label>
    </ligand>
</feature>
<comment type="caution">
    <text evidence="10">The sequence shown here is derived from an EMBL/GenBank/DDBJ whole genome shotgun (WGS) entry which is preliminary data.</text>
</comment>
<evidence type="ECO:0000256" key="4">
    <source>
        <dbReference type="ARBA" id="ARBA00022617"/>
    </source>
</evidence>
<organism evidence="10 11">
    <name type="scientific">Rhodosalinus halophilus</name>
    <dbReference type="NCBI Taxonomy" id="2259333"/>
    <lineage>
        <taxon>Bacteria</taxon>
        <taxon>Pseudomonadati</taxon>
        <taxon>Pseudomonadota</taxon>
        <taxon>Alphaproteobacteria</taxon>
        <taxon>Rhodobacterales</taxon>
        <taxon>Paracoccaceae</taxon>
        <taxon>Rhodosalinus</taxon>
    </lineage>
</organism>
<dbReference type="InterPro" id="IPR002024">
    <property type="entry name" value="Bacterioferritin"/>
</dbReference>
<dbReference type="GO" id="GO:0005829">
    <property type="term" value="C:cytosol"/>
    <property type="evidence" value="ECO:0007669"/>
    <property type="project" value="TreeGrafter"/>
</dbReference>
<dbReference type="PRINTS" id="PR00601">
    <property type="entry name" value="BACFERRITIN"/>
</dbReference>
<dbReference type="GO" id="GO:0004322">
    <property type="term" value="F:ferroxidase activity"/>
    <property type="evidence" value="ECO:0007669"/>
    <property type="project" value="UniProtKB-EC"/>
</dbReference>
<protein>
    <recommendedName>
        <fullName evidence="7">Bacterioferritin</fullName>
        <ecNumber evidence="7">1.16.3.1</ecNumber>
    </recommendedName>
</protein>
<evidence type="ECO:0000256" key="7">
    <source>
        <dbReference type="PIRNR" id="PIRNR002560"/>
    </source>
</evidence>
<feature type="binding site" evidence="8">
    <location>
        <position position="18"/>
    </location>
    <ligand>
        <name>Fe cation</name>
        <dbReference type="ChEBI" id="CHEBI:24875"/>
        <label>1</label>
    </ligand>
</feature>
<dbReference type="Pfam" id="PF00210">
    <property type="entry name" value="Ferritin"/>
    <property type="match status" value="1"/>
</dbReference>
<evidence type="ECO:0000259" key="9">
    <source>
        <dbReference type="PROSITE" id="PS50905"/>
    </source>
</evidence>
<keyword evidence="6 7" id="KW-0408">Iron</keyword>
<comment type="catalytic activity">
    <reaction evidence="7">
        <text>4 Fe(2+) + O2 + 4 H(+) = 4 Fe(3+) + 2 H2O</text>
        <dbReference type="Rhea" id="RHEA:11148"/>
        <dbReference type="ChEBI" id="CHEBI:15377"/>
        <dbReference type="ChEBI" id="CHEBI:15378"/>
        <dbReference type="ChEBI" id="CHEBI:15379"/>
        <dbReference type="ChEBI" id="CHEBI:29033"/>
        <dbReference type="ChEBI" id="CHEBI:29034"/>
        <dbReference type="EC" id="1.16.3.1"/>
    </reaction>
</comment>
<keyword evidence="11" id="KW-1185">Reference proteome</keyword>
<dbReference type="PROSITE" id="PS50905">
    <property type="entry name" value="FERRITIN_LIKE"/>
    <property type="match status" value="1"/>
</dbReference>
<evidence type="ECO:0000256" key="3">
    <source>
        <dbReference type="ARBA" id="ARBA00022434"/>
    </source>
</evidence>
<evidence type="ECO:0000256" key="1">
    <source>
        <dbReference type="ARBA" id="ARBA00001970"/>
    </source>
</evidence>
<gene>
    <name evidence="10" type="ORF">DRV85_01950</name>
</gene>
<keyword evidence="4" id="KW-0349">Heme</keyword>
<dbReference type="EC" id="1.16.3.1" evidence="7"/>
<evidence type="ECO:0000256" key="8">
    <source>
        <dbReference type="PIRSR" id="PIRSR002560-1"/>
    </source>
</evidence>
<comment type="similarity">
    <text evidence="2 7">Belongs to the bacterioferritin family.</text>
</comment>
<feature type="binding site" evidence="8">
    <location>
        <position position="127"/>
    </location>
    <ligand>
        <name>Fe cation</name>
        <dbReference type="ChEBI" id="CHEBI:24875"/>
        <label>2</label>
    </ligand>
</feature>
<feature type="binding site" evidence="8">
    <location>
        <position position="50"/>
    </location>
    <ligand>
        <name>Fe cation</name>
        <dbReference type="ChEBI" id="CHEBI:24875"/>
        <label>3</label>
    </ligand>
</feature>
<keyword evidence="3 7" id="KW-0409">Iron storage</keyword>
<proteinExistence type="inferred from homology"/>
<feature type="binding site" evidence="8">
    <location>
        <position position="130"/>
    </location>
    <ligand>
        <name>Fe cation</name>
        <dbReference type="ChEBI" id="CHEBI:24875"/>
        <label>2</label>
    </ligand>
</feature>
<accession>A0A365UDT7</accession>
<evidence type="ECO:0000256" key="2">
    <source>
        <dbReference type="ARBA" id="ARBA00008093"/>
    </source>
</evidence>
<evidence type="ECO:0000256" key="5">
    <source>
        <dbReference type="ARBA" id="ARBA00022723"/>
    </source>
</evidence>
<dbReference type="GO" id="GO:0006879">
    <property type="term" value="P:intracellular iron ion homeostasis"/>
    <property type="evidence" value="ECO:0007669"/>
    <property type="project" value="UniProtKB-KW"/>
</dbReference>
<evidence type="ECO:0000313" key="10">
    <source>
        <dbReference type="EMBL" id="RBI87699.1"/>
    </source>
</evidence>
<dbReference type="InterPro" id="IPR009040">
    <property type="entry name" value="Ferritin-like_diiron"/>
</dbReference>
<dbReference type="OrthoDB" id="9800505at2"/>
<feature type="binding site" evidence="8">
    <location>
        <position position="94"/>
    </location>
    <ligand>
        <name>Fe cation</name>
        <dbReference type="ChEBI" id="CHEBI:24875"/>
        <label>2</label>
    </ligand>
</feature>
<dbReference type="EMBL" id="QNTQ01000001">
    <property type="protein sequence ID" value="RBI87699.1"/>
    <property type="molecule type" value="Genomic_DNA"/>
</dbReference>
<name>A0A365UDT7_9RHOB</name>
<dbReference type="InterPro" id="IPR009078">
    <property type="entry name" value="Ferritin-like_SF"/>
</dbReference>
<dbReference type="InterPro" id="IPR012347">
    <property type="entry name" value="Ferritin-like"/>
</dbReference>
<comment type="function">
    <text evidence="7">Iron-storage protein, whose ferroxidase center binds Fe(2+), oxidizes it using dioxygen to Fe(3+), and participates in the subsequent Fe(3+) oxide mineral core formation within the central cavity of the BFR protein shell.</text>
</comment>
<evidence type="ECO:0000313" key="11">
    <source>
        <dbReference type="Proteomes" id="UP000253370"/>
    </source>
</evidence>
<feature type="binding site" evidence="8">
    <location>
        <position position="51"/>
    </location>
    <ligand>
        <name>Fe cation</name>
        <dbReference type="ChEBI" id="CHEBI:24875"/>
        <label>2</label>
    </ligand>
</feature>
<feature type="domain" description="Ferritin-like diiron" evidence="9">
    <location>
        <begin position="1"/>
        <end position="145"/>
    </location>
</feature>
<dbReference type="Proteomes" id="UP000253370">
    <property type="component" value="Unassembled WGS sequence"/>
</dbReference>
<evidence type="ECO:0000256" key="6">
    <source>
        <dbReference type="ARBA" id="ARBA00023004"/>
    </source>
</evidence>
<dbReference type="PIRSF" id="PIRSF002560">
    <property type="entry name" value="Bacterioferritin"/>
    <property type="match status" value="1"/>
</dbReference>
<dbReference type="AlphaFoldDB" id="A0A365UDT7"/>
<dbReference type="GO" id="GO:0020037">
    <property type="term" value="F:heme binding"/>
    <property type="evidence" value="ECO:0007669"/>
    <property type="project" value="TreeGrafter"/>
</dbReference>
<feature type="binding site" evidence="8">
    <location>
        <position position="54"/>
    </location>
    <ligand>
        <name>Fe cation</name>
        <dbReference type="ChEBI" id="CHEBI:24875"/>
        <label>1</label>
    </ligand>
</feature>
<dbReference type="PANTHER" id="PTHR30295:SF0">
    <property type="entry name" value="BACTERIOFERRITIN"/>
    <property type="match status" value="1"/>
</dbReference>
<dbReference type="RefSeq" id="WP_113287721.1">
    <property type="nucleotide sequence ID" value="NZ_QNTQ01000001.1"/>
</dbReference>